<evidence type="ECO:0000256" key="1">
    <source>
        <dbReference type="ARBA" id="ARBA00004496"/>
    </source>
</evidence>
<evidence type="ECO:0000313" key="14">
    <source>
        <dbReference type="Proteomes" id="UP001162834"/>
    </source>
</evidence>
<keyword evidence="9" id="KW-0067">ATP-binding</keyword>
<evidence type="ECO:0000313" key="13">
    <source>
        <dbReference type="EMBL" id="UGS35049.1"/>
    </source>
</evidence>
<evidence type="ECO:0000256" key="3">
    <source>
        <dbReference type="ARBA" id="ARBA00012584"/>
    </source>
</evidence>
<keyword evidence="14" id="KW-1185">Reference proteome</keyword>
<dbReference type="AlphaFoldDB" id="A0A9E6XV68"/>
<dbReference type="InterPro" id="IPR017945">
    <property type="entry name" value="DHBP_synth_RibB-like_a/b_dom"/>
</dbReference>
<accession>A0A9E6XV68</accession>
<dbReference type="GO" id="GO:0005737">
    <property type="term" value="C:cytoplasm"/>
    <property type="evidence" value="ECO:0007669"/>
    <property type="project" value="UniProtKB-SubCell"/>
</dbReference>
<dbReference type="InterPro" id="IPR006070">
    <property type="entry name" value="Sua5-like_dom"/>
</dbReference>
<evidence type="ECO:0000256" key="9">
    <source>
        <dbReference type="ARBA" id="ARBA00022840"/>
    </source>
</evidence>
<reference evidence="13" key="1">
    <citation type="journal article" date="2022" name="Int. J. Syst. Evol. Microbiol.">
        <title>Pseudomonas aegrilactucae sp. nov. and Pseudomonas morbosilactucae sp. nov., pathogens causing bacterial rot of lettuce in Japan.</title>
        <authorList>
            <person name="Sawada H."/>
            <person name="Fujikawa T."/>
            <person name="Satou M."/>
        </authorList>
    </citation>
    <scope>NUCLEOTIDE SEQUENCE</scope>
    <source>
        <strain evidence="13">0166_1</strain>
    </source>
</reference>
<keyword evidence="8" id="KW-0547">Nucleotide-binding</keyword>
<dbReference type="GO" id="GO:0008033">
    <property type="term" value="P:tRNA processing"/>
    <property type="evidence" value="ECO:0007669"/>
    <property type="project" value="UniProtKB-KW"/>
</dbReference>
<sequence>MLTASDAATFERCMAVGGIALFPADTVYGFACDARTRESVERLYLLKRRPLSKPSAVMLFSLELALAAVPELGPRTRSALEALLPGGVTLLLANPAHRFPLACGDDPETLGLRVPALPPAADALGAVNWPILQSSANRAGEPEARTVGEVPAGLREAADLVLDAGPLPGTPSTVVDLRRFEARRQWSIARAGAVGEDVVDAALAAL</sequence>
<feature type="domain" description="YrdC-like" evidence="12">
    <location>
        <begin position="3"/>
        <end position="194"/>
    </location>
</feature>
<evidence type="ECO:0000256" key="4">
    <source>
        <dbReference type="ARBA" id="ARBA00022490"/>
    </source>
</evidence>
<organism evidence="13 14">
    <name type="scientific">Capillimicrobium parvum</name>
    <dbReference type="NCBI Taxonomy" id="2884022"/>
    <lineage>
        <taxon>Bacteria</taxon>
        <taxon>Bacillati</taxon>
        <taxon>Actinomycetota</taxon>
        <taxon>Thermoleophilia</taxon>
        <taxon>Solirubrobacterales</taxon>
        <taxon>Capillimicrobiaceae</taxon>
        <taxon>Capillimicrobium</taxon>
    </lineage>
</organism>
<dbReference type="PROSITE" id="PS51163">
    <property type="entry name" value="YRDC"/>
    <property type="match status" value="1"/>
</dbReference>
<dbReference type="SUPFAM" id="SSF55821">
    <property type="entry name" value="YrdC/RibB"/>
    <property type="match status" value="1"/>
</dbReference>
<evidence type="ECO:0000256" key="8">
    <source>
        <dbReference type="ARBA" id="ARBA00022741"/>
    </source>
</evidence>
<evidence type="ECO:0000256" key="10">
    <source>
        <dbReference type="ARBA" id="ARBA00029774"/>
    </source>
</evidence>
<dbReference type="GO" id="GO:0005524">
    <property type="term" value="F:ATP binding"/>
    <property type="evidence" value="ECO:0007669"/>
    <property type="project" value="UniProtKB-KW"/>
</dbReference>
<evidence type="ECO:0000256" key="6">
    <source>
        <dbReference type="ARBA" id="ARBA00022694"/>
    </source>
</evidence>
<dbReference type="EC" id="2.7.7.87" evidence="3"/>
<dbReference type="GO" id="GO:0061710">
    <property type="term" value="F:L-threonylcarbamoyladenylate synthase"/>
    <property type="evidence" value="ECO:0007669"/>
    <property type="project" value="UniProtKB-EC"/>
</dbReference>
<evidence type="ECO:0000256" key="7">
    <source>
        <dbReference type="ARBA" id="ARBA00022695"/>
    </source>
</evidence>
<evidence type="ECO:0000259" key="12">
    <source>
        <dbReference type="PROSITE" id="PS51163"/>
    </source>
</evidence>
<evidence type="ECO:0000256" key="11">
    <source>
        <dbReference type="ARBA" id="ARBA00048366"/>
    </source>
</evidence>
<proteinExistence type="inferred from homology"/>
<comment type="subcellular location">
    <subcellularLocation>
        <location evidence="1">Cytoplasm</location>
    </subcellularLocation>
</comment>
<keyword evidence="4" id="KW-0963">Cytoplasm</keyword>
<protein>
    <recommendedName>
        <fullName evidence="10">L-threonylcarbamoyladenylate synthase</fullName>
        <ecNumber evidence="3">2.7.7.87</ecNumber>
    </recommendedName>
    <alternativeName>
        <fullName evidence="10">L-threonylcarbamoyladenylate synthase</fullName>
    </alternativeName>
</protein>
<name>A0A9E6XV68_9ACTN</name>
<dbReference type="GO" id="GO:0003725">
    <property type="term" value="F:double-stranded RNA binding"/>
    <property type="evidence" value="ECO:0007669"/>
    <property type="project" value="InterPro"/>
</dbReference>
<keyword evidence="7 13" id="KW-0548">Nucleotidyltransferase</keyword>
<dbReference type="GO" id="GO:0006450">
    <property type="term" value="P:regulation of translational fidelity"/>
    <property type="evidence" value="ECO:0007669"/>
    <property type="project" value="TreeGrafter"/>
</dbReference>
<evidence type="ECO:0000256" key="2">
    <source>
        <dbReference type="ARBA" id="ARBA00007663"/>
    </source>
</evidence>
<keyword evidence="6" id="KW-0819">tRNA processing</keyword>
<dbReference type="RefSeq" id="WP_259314712.1">
    <property type="nucleotide sequence ID" value="NZ_CP087164.1"/>
</dbReference>
<dbReference type="Proteomes" id="UP001162834">
    <property type="component" value="Chromosome"/>
</dbReference>
<dbReference type="EMBL" id="CP087164">
    <property type="protein sequence ID" value="UGS35049.1"/>
    <property type="molecule type" value="Genomic_DNA"/>
</dbReference>
<dbReference type="InterPro" id="IPR050156">
    <property type="entry name" value="TC-AMP_synthase_SUA5"/>
</dbReference>
<dbReference type="KEGG" id="sbae:DSM104329_01433"/>
<comment type="similarity">
    <text evidence="2">Belongs to the SUA5 family.</text>
</comment>
<dbReference type="PANTHER" id="PTHR17490">
    <property type="entry name" value="SUA5"/>
    <property type="match status" value="1"/>
</dbReference>
<keyword evidence="5 13" id="KW-0808">Transferase</keyword>
<gene>
    <name evidence="13" type="primary">tsaC</name>
    <name evidence="13" type="ORF">DSM104329_01433</name>
</gene>
<dbReference type="PANTHER" id="PTHR17490:SF16">
    <property type="entry name" value="THREONYLCARBAMOYL-AMP SYNTHASE"/>
    <property type="match status" value="1"/>
</dbReference>
<comment type="catalytic activity">
    <reaction evidence="11">
        <text>L-threonine + hydrogencarbonate + ATP = L-threonylcarbamoyladenylate + diphosphate + H2O</text>
        <dbReference type="Rhea" id="RHEA:36407"/>
        <dbReference type="ChEBI" id="CHEBI:15377"/>
        <dbReference type="ChEBI" id="CHEBI:17544"/>
        <dbReference type="ChEBI" id="CHEBI:30616"/>
        <dbReference type="ChEBI" id="CHEBI:33019"/>
        <dbReference type="ChEBI" id="CHEBI:57926"/>
        <dbReference type="ChEBI" id="CHEBI:73682"/>
        <dbReference type="EC" id="2.7.7.87"/>
    </reaction>
</comment>
<evidence type="ECO:0000256" key="5">
    <source>
        <dbReference type="ARBA" id="ARBA00022679"/>
    </source>
</evidence>
<dbReference type="GO" id="GO:0000049">
    <property type="term" value="F:tRNA binding"/>
    <property type="evidence" value="ECO:0007669"/>
    <property type="project" value="TreeGrafter"/>
</dbReference>
<dbReference type="Pfam" id="PF01300">
    <property type="entry name" value="Sua5_yciO_yrdC"/>
    <property type="match status" value="1"/>
</dbReference>
<dbReference type="Gene3D" id="3.90.870.10">
    <property type="entry name" value="DHBP synthase"/>
    <property type="match status" value="1"/>
</dbReference>